<dbReference type="GO" id="GO:0045259">
    <property type="term" value="C:proton-transporting ATP synthase complex"/>
    <property type="evidence" value="ECO:0007669"/>
    <property type="project" value="UniProtKB-KW"/>
</dbReference>
<dbReference type="Gene3D" id="1.20.120.220">
    <property type="entry name" value="ATP synthase, F0 complex, subunit A"/>
    <property type="match status" value="1"/>
</dbReference>
<dbReference type="GO" id="GO:0005886">
    <property type="term" value="C:plasma membrane"/>
    <property type="evidence" value="ECO:0007669"/>
    <property type="project" value="UniProtKB-SubCell"/>
</dbReference>
<evidence type="ECO:0000256" key="8">
    <source>
        <dbReference type="ARBA" id="ARBA00023065"/>
    </source>
</evidence>
<comment type="subcellular location">
    <subcellularLocation>
        <location evidence="11 12">Cell membrane</location>
        <topology evidence="11 12">Multi-pass membrane protein</topology>
    </subcellularLocation>
    <subcellularLocation>
        <location evidence="1">Membrane</location>
        <topology evidence="1">Multi-pass membrane protein</topology>
    </subcellularLocation>
</comment>
<dbReference type="GO" id="GO:0016787">
    <property type="term" value="F:hydrolase activity"/>
    <property type="evidence" value="ECO:0007669"/>
    <property type="project" value="UniProtKB-KW"/>
</dbReference>
<dbReference type="InterPro" id="IPR023011">
    <property type="entry name" value="ATP_synth_F0_asu_AS"/>
</dbReference>
<dbReference type="GO" id="GO:0042777">
    <property type="term" value="P:proton motive force-driven plasma membrane ATP synthesis"/>
    <property type="evidence" value="ECO:0007669"/>
    <property type="project" value="TreeGrafter"/>
</dbReference>
<evidence type="ECO:0000256" key="6">
    <source>
        <dbReference type="ARBA" id="ARBA00022781"/>
    </source>
</evidence>
<evidence type="ECO:0000256" key="9">
    <source>
        <dbReference type="ARBA" id="ARBA00023136"/>
    </source>
</evidence>
<accession>A0A3S1B8K1</accession>
<dbReference type="GO" id="GO:0046933">
    <property type="term" value="F:proton-transporting ATP synthase activity, rotational mechanism"/>
    <property type="evidence" value="ECO:0007669"/>
    <property type="project" value="UniProtKB-UniRule"/>
</dbReference>
<keyword evidence="14" id="KW-1185">Reference proteome</keyword>
<comment type="similarity">
    <text evidence="2 11 12">Belongs to the ATPase A chain family.</text>
</comment>
<proteinExistence type="inferred from homology"/>
<keyword evidence="4 11" id="KW-0138">CF(0)</keyword>
<evidence type="ECO:0000256" key="2">
    <source>
        <dbReference type="ARBA" id="ARBA00006810"/>
    </source>
</evidence>
<evidence type="ECO:0000256" key="11">
    <source>
        <dbReference type="HAMAP-Rule" id="MF_01393"/>
    </source>
</evidence>
<evidence type="ECO:0000313" key="14">
    <source>
        <dbReference type="Proteomes" id="UP000272464"/>
    </source>
</evidence>
<evidence type="ECO:0000256" key="3">
    <source>
        <dbReference type="ARBA" id="ARBA00022448"/>
    </source>
</evidence>
<dbReference type="Pfam" id="PF00119">
    <property type="entry name" value="ATP-synt_A"/>
    <property type="match status" value="1"/>
</dbReference>
<keyword evidence="7 11" id="KW-1133">Transmembrane helix</keyword>
<feature type="transmembrane region" description="Helical" evidence="11">
    <location>
        <begin position="148"/>
        <end position="168"/>
    </location>
</feature>
<evidence type="ECO:0000313" key="13">
    <source>
        <dbReference type="EMBL" id="RUT33314.1"/>
    </source>
</evidence>
<dbReference type="InterPro" id="IPR045082">
    <property type="entry name" value="ATP_syn_F0_a_bact/chloroplast"/>
</dbReference>
<feature type="transmembrane region" description="Helical" evidence="11">
    <location>
        <begin position="75"/>
        <end position="98"/>
    </location>
</feature>
<feature type="transmembrane region" description="Helical" evidence="11">
    <location>
        <begin position="229"/>
        <end position="262"/>
    </location>
</feature>
<evidence type="ECO:0000256" key="12">
    <source>
        <dbReference type="RuleBase" id="RU000483"/>
    </source>
</evidence>
<keyword evidence="5 11" id="KW-0812">Transmembrane</keyword>
<dbReference type="HAMAP" id="MF_01393">
    <property type="entry name" value="ATP_synth_a_bact"/>
    <property type="match status" value="1"/>
</dbReference>
<dbReference type="PANTHER" id="PTHR42823:SF3">
    <property type="entry name" value="ATP SYNTHASE SUBUNIT A, CHLOROPLASTIC"/>
    <property type="match status" value="1"/>
</dbReference>
<keyword evidence="9 11" id="KW-0472">Membrane</keyword>
<keyword evidence="6 11" id="KW-0375">Hydrogen ion transport</keyword>
<dbReference type="InterPro" id="IPR035908">
    <property type="entry name" value="F0_ATP_A_sf"/>
</dbReference>
<dbReference type="OrthoDB" id="9789241at2"/>
<feature type="transmembrane region" description="Helical" evidence="11">
    <location>
        <begin position="18"/>
        <end position="37"/>
    </location>
</feature>
<keyword evidence="8 11" id="KW-0406">Ion transport</keyword>
<name>A0A3S1B8K1_9BACL</name>
<organism evidence="13 14">
    <name type="scientific">Paenibacillus zeisoli</name>
    <dbReference type="NCBI Taxonomy" id="2496267"/>
    <lineage>
        <taxon>Bacteria</taxon>
        <taxon>Bacillati</taxon>
        <taxon>Bacillota</taxon>
        <taxon>Bacilli</taxon>
        <taxon>Bacillales</taxon>
        <taxon>Paenibacillaceae</taxon>
        <taxon>Paenibacillus</taxon>
    </lineage>
</organism>
<dbReference type="PROSITE" id="PS00449">
    <property type="entry name" value="ATPASE_A"/>
    <property type="match status" value="1"/>
</dbReference>
<dbReference type="EMBL" id="RZNX01000002">
    <property type="protein sequence ID" value="RUT33314.1"/>
    <property type="molecule type" value="Genomic_DNA"/>
</dbReference>
<protein>
    <recommendedName>
        <fullName evidence="11 12">ATP synthase subunit a</fullName>
    </recommendedName>
    <alternativeName>
        <fullName evidence="11">ATP synthase F0 sector subunit a</fullName>
    </alternativeName>
    <alternativeName>
        <fullName evidence="11">F-ATPase subunit 6</fullName>
    </alternativeName>
</protein>
<dbReference type="Proteomes" id="UP000272464">
    <property type="component" value="Unassembled WGS sequence"/>
</dbReference>
<gene>
    <name evidence="11 13" type="primary">atpB</name>
    <name evidence="13" type="ORF">EJP77_06595</name>
</gene>
<dbReference type="RefSeq" id="WP_127198429.1">
    <property type="nucleotide sequence ID" value="NZ_RZNX01000002.1"/>
</dbReference>
<dbReference type="AlphaFoldDB" id="A0A3S1B8K1"/>
<evidence type="ECO:0000256" key="4">
    <source>
        <dbReference type="ARBA" id="ARBA00022547"/>
    </source>
</evidence>
<evidence type="ECO:0000256" key="10">
    <source>
        <dbReference type="ARBA" id="ARBA00023310"/>
    </source>
</evidence>
<sequence length="272" mass="30428">MHEAPIIKLGGLNIDLSIVFMLIVSCVIVFIIARLATRNLSVENPGKMQNFLEWLVEFVRGLSNSTMDWKKGKPFISLAMTLIMFIFVSNMLGLPFGVVTDVHDAEKAQIFGQPLVSVTEKMEAIHKQHPNEEPEVEVAWWKSPTADASASMALAIMVFLLSHGLGMFKNTRAYFKHYVHPYPYFLPINLIETFSKPLTHGMRLFGNIFAGEVLITVILRLTSLGPVGGVFSVIGLIVWQAFSIFIGTIQAFVFTMLTLLYISQTYAAEDDH</sequence>
<evidence type="ECO:0000256" key="5">
    <source>
        <dbReference type="ARBA" id="ARBA00022692"/>
    </source>
</evidence>
<dbReference type="SUPFAM" id="SSF81336">
    <property type="entry name" value="F1F0 ATP synthase subunit A"/>
    <property type="match status" value="1"/>
</dbReference>
<keyword evidence="11" id="KW-1003">Cell membrane</keyword>
<dbReference type="NCBIfam" id="TIGR01131">
    <property type="entry name" value="ATP_synt_6_or_A"/>
    <property type="match status" value="1"/>
</dbReference>
<evidence type="ECO:0000256" key="7">
    <source>
        <dbReference type="ARBA" id="ARBA00022989"/>
    </source>
</evidence>
<evidence type="ECO:0000256" key="1">
    <source>
        <dbReference type="ARBA" id="ARBA00004141"/>
    </source>
</evidence>
<comment type="caution">
    <text evidence="13">The sequence shown here is derived from an EMBL/GenBank/DDBJ whole genome shotgun (WGS) entry which is preliminary data.</text>
</comment>
<dbReference type="PANTHER" id="PTHR42823">
    <property type="entry name" value="ATP SYNTHASE SUBUNIT A, CHLOROPLASTIC"/>
    <property type="match status" value="1"/>
</dbReference>
<reference evidence="13 14" key="1">
    <citation type="submission" date="2018-12" db="EMBL/GenBank/DDBJ databases">
        <authorList>
            <person name="Sun L."/>
            <person name="Chen Z."/>
        </authorList>
    </citation>
    <scope>NUCLEOTIDE SEQUENCE [LARGE SCALE GENOMIC DNA]</scope>
    <source>
        <strain evidence="13 14">3-5-3</strain>
    </source>
</reference>
<dbReference type="CDD" id="cd00310">
    <property type="entry name" value="ATP-synt_Fo_a_6"/>
    <property type="match status" value="1"/>
</dbReference>
<keyword evidence="3 11" id="KW-0813">Transport</keyword>
<keyword evidence="13" id="KW-0378">Hydrolase</keyword>
<keyword evidence="10 11" id="KW-0066">ATP synthesis</keyword>
<dbReference type="InterPro" id="IPR000568">
    <property type="entry name" value="ATP_synth_F0_asu"/>
</dbReference>
<comment type="function">
    <text evidence="11 12">Key component of the proton channel; it plays a direct role in the translocation of protons across the membrane.</text>
</comment>